<sequence length="177" mass="20653">MKQQRIVITGGPGTGKSTIIEQLLQMKFTCMPEISRSITKKAQESGIDQLFLKDPLLFSELLLQGRVEQYETAKTQAYEKVFFDRGIPDIQGYMDYAGTNYPDEFIDKSFKFRYSHVFMLPPWKGIYKTDNERYESFEQSLIIYQHLIEAYKKMNYDIITVPEGSISKRVNFILNSL</sequence>
<reference evidence="2 3" key="1">
    <citation type="submission" date="2024-04" db="EMBL/GenBank/DDBJ databases">
        <title>whole genome sequencing of Lutimonas vermicola strain IMCC1616.</title>
        <authorList>
            <person name="Bae S.S."/>
        </authorList>
    </citation>
    <scope>NUCLEOTIDE SEQUENCE [LARGE SCALE GENOMIC DNA]</scope>
    <source>
        <strain evidence="2 3">IMCC1616</strain>
    </source>
</reference>
<protein>
    <submittedName>
        <fullName evidence="2">ATP-binding protein</fullName>
    </submittedName>
</protein>
<evidence type="ECO:0000259" key="1">
    <source>
        <dbReference type="Pfam" id="PF13521"/>
    </source>
</evidence>
<evidence type="ECO:0000313" key="2">
    <source>
        <dbReference type="EMBL" id="MEL4454924.1"/>
    </source>
</evidence>
<keyword evidence="3" id="KW-1185">Reference proteome</keyword>
<dbReference type="InterPro" id="IPR027417">
    <property type="entry name" value="P-loop_NTPase"/>
</dbReference>
<evidence type="ECO:0000313" key="3">
    <source>
        <dbReference type="Proteomes" id="UP001474120"/>
    </source>
</evidence>
<dbReference type="RefSeq" id="WP_342158643.1">
    <property type="nucleotide sequence ID" value="NZ_JBCDNA010000001.1"/>
</dbReference>
<dbReference type="Pfam" id="PF13521">
    <property type="entry name" value="AAA_28"/>
    <property type="match status" value="1"/>
</dbReference>
<organism evidence="2 3">
    <name type="scientific">Lutimonas vermicola</name>
    <dbReference type="NCBI Taxonomy" id="414288"/>
    <lineage>
        <taxon>Bacteria</taxon>
        <taxon>Pseudomonadati</taxon>
        <taxon>Bacteroidota</taxon>
        <taxon>Flavobacteriia</taxon>
        <taxon>Flavobacteriales</taxon>
        <taxon>Flavobacteriaceae</taxon>
        <taxon>Lutimonas</taxon>
    </lineage>
</organism>
<comment type="caution">
    <text evidence="2">The sequence shown here is derived from an EMBL/GenBank/DDBJ whole genome shotgun (WGS) entry which is preliminary data.</text>
</comment>
<keyword evidence="2" id="KW-0067">ATP-binding</keyword>
<dbReference type="SUPFAM" id="SSF52540">
    <property type="entry name" value="P-loop containing nucleoside triphosphate hydrolases"/>
    <property type="match status" value="1"/>
</dbReference>
<gene>
    <name evidence="2" type="ORF">AABB81_03395</name>
</gene>
<dbReference type="Proteomes" id="UP001474120">
    <property type="component" value="Unassembled WGS sequence"/>
</dbReference>
<dbReference type="InterPro" id="IPR038727">
    <property type="entry name" value="NadR/Ttd14_AAA_dom"/>
</dbReference>
<feature type="domain" description="NadR/Ttd14 AAA" evidence="1">
    <location>
        <begin position="5"/>
        <end position="169"/>
    </location>
</feature>
<accession>A0ABU9KXK8</accession>
<dbReference type="Gene3D" id="3.40.50.300">
    <property type="entry name" value="P-loop containing nucleotide triphosphate hydrolases"/>
    <property type="match status" value="1"/>
</dbReference>
<name>A0ABU9KXK8_9FLAO</name>
<keyword evidence="2" id="KW-0547">Nucleotide-binding</keyword>
<dbReference type="GO" id="GO:0005524">
    <property type="term" value="F:ATP binding"/>
    <property type="evidence" value="ECO:0007669"/>
    <property type="project" value="UniProtKB-KW"/>
</dbReference>
<proteinExistence type="predicted"/>
<dbReference type="EMBL" id="JBCDNA010000001">
    <property type="protein sequence ID" value="MEL4454924.1"/>
    <property type="molecule type" value="Genomic_DNA"/>
</dbReference>